<organism evidence="2 3">
    <name type="scientific">Arsenicicoccus bolidensis</name>
    <dbReference type="NCBI Taxonomy" id="229480"/>
    <lineage>
        <taxon>Bacteria</taxon>
        <taxon>Bacillati</taxon>
        <taxon>Actinomycetota</taxon>
        <taxon>Actinomycetes</taxon>
        <taxon>Micrococcales</taxon>
        <taxon>Intrasporangiaceae</taxon>
        <taxon>Arsenicicoccus</taxon>
    </lineage>
</organism>
<reference evidence="2 3" key="1">
    <citation type="submission" date="2022-02" db="EMBL/GenBank/DDBJ databases">
        <title>Uncovering new skin microbiome diversity through culturing and metagenomics.</title>
        <authorList>
            <person name="Conlan S."/>
            <person name="Deming C."/>
            <person name="Nisc Comparative Sequencing Program N."/>
            <person name="Segre J.A."/>
        </authorList>
    </citation>
    <scope>NUCLEOTIDE SEQUENCE [LARGE SCALE GENOMIC DNA]</scope>
    <source>
        <strain evidence="2 3">ACRQZ</strain>
    </source>
</reference>
<comment type="caution">
    <text evidence="2">The sequence shown here is derived from an EMBL/GenBank/DDBJ whole genome shotgun (WGS) entry which is preliminary data.</text>
</comment>
<feature type="region of interest" description="Disordered" evidence="1">
    <location>
        <begin position="23"/>
        <end position="45"/>
    </location>
</feature>
<keyword evidence="3" id="KW-1185">Reference proteome</keyword>
<sequence length="86" mass="8833">MENTTMTIVTRYCVDAVTPLRSTTRDRGTLGAPAGARGKGQGTGLSYAGGTARVMDGVRPGSAHVIDPSTSFAPSDVVPFLGRPPV</sequence>
<dbReference type="Proteomes" id="UP001521931">
    <property type="component" value="Unassembled WGS sequence"/>
</dbReference>
<dbReference type="RefSeq" id="WP_239263131.1">
    <property type="nucleotide sequence ID" value="NZ_DAMCTM010000005.1"/>
</dbReference>
<dbReference type="EMBL" id="JAKRCV010000013">
    <property type="protein sequence ID" value="MCG7321453.1"/>
    <property type="molecule type" value="Genomic_DNA"/>
</dbReference>
<gene>
    <name evidence="2" type="ORF">MHL29_06035</name>
</gene>
<name>A0ABS9Q0R5_9MICO</name>
<proteinExistence type="predicted"/>
<evidence type="ECO:0000313" key="2">
    <source>
        <dbReference type="EMBL" id="MCG7321453.1"/>
    </source>
</evidence>
<accession>A0ABS9Q0R5</accession>
<protein>
    <submittedName>
        <fullName evidence="2">Uncharacterized protein</fullName>
    </submittedName>
</protein>
<evidence type="ECO:0000256" key="1">
    <source>
        <dbReference type="SAM" id="MobiDB-lite"/>
    </source>
</evidence>
<evidence type="ECO:0000313" key="3">
    <source>
        <dbReference type="Proteomes" id="UP001521931"/>
    </source>
</evidence>